<proteinExistence type="predicted"/>
<dbReference type="RefSeq" id="WP_320686207.1">
    <property type="nucleotide sequence ID" value="NZ_JAXBLV010000110.1"/>
</dbReference>
<protein>
    <submittedName>
        <fullName evidence="1">HEPN domain-containing protein</fullName>
    </submittedName>
</protein>
<gene>
    <name evidence="1" type="ORF">R5W23_000443</name>
</gene>
<reference evidence="2" key="1">
    <citation type="journal article" date="2023" name="Mar. Drugs">
        <title>Gemmata algarum, a Novel Planctomycete Isolated from an Algal Mat, Displays Antimicrobial Activity.</title>
        <authorList>
            <person name="Kumar G."/>
            <person name="Kallscheuer N."/>
            <person name="Kashif M."/>
            <person name="Ahamad S."/>
            <person name="Jagadeeshwari U."/>
            <person name="Pannikurungottu S."/>
            <person name="Haufschild T."/>
            <person name="Kabuu M."/>
            <person name="Sasikala C."/>
            <person name="Jogler C."/>
            <person name="Ramana C."/>
        </authorList>
    </citation>
    <scope>NUCLEOTIDE SEQUENCE [LARGE SCALE GENOMIC DNA]</scope>
    <source>
        <strain evidence="2">JC673</strain>
    </source>
</reference>
<evidence type="ECO:0000313" key="1">
    <source>
        <dbReference type="EMBL" id="MDY3559450.1"/>
    </source>
</evidence>
<dbReference type="Proteomes" id="UP001272242">
    <property type="component" value="Unassembled WGS sequence"/>
</dbReference>
<sequence length="143" mass="16221">MSTPIQTRADFQQLADIRLVEAKALLDLGHWDGAYYLTGYAVELALKACIIKVLMATDAFPKKDFSHNCYTHAIEPLVDLAQLSAARTAFAAANVNFDVNWKTAKDWSEHKRYHRVTEPEARRLYAAVVDPSDGVFPWIKTHW</sequence>
<accession>A0ABU5EW64</accession>
<evidence type="ECO:0000313" key="2">
    <source>
        <dbReference type="Proteomes" id="UP001272242"/>
    </source>
</evidence>
<dbReference type="EMBL" id="JAXBLV010000110">
    <property type="protein sequence ID" value="MDY3559450.1"/>
    <property type="molecule type" value="Genomic_DNA"/>
</dbReference>
<organism evidence="1 2">
    <name type="scientific">Gemmata algarum</name>
    <dbReference type="NCBI Taxonomy" id="2975278"/>
    <lineage>
        <taxon>Bacteria</taxon>
        <taxon>Pseudomonadati</taxon>
        <taxon>Planctomycetota</taxon>
        <taxon>Planctomycetia</taxon>
        <taxon>Gemmatales</taxon>
        <taxon>Gemmataceae</taxon>
        <taxon>Gemmata</taxon>
    </lineage>
</organism>
<comment type="caution">
    <text evidence="1">The sequence shown here is derived from an EMBL/GenBank/DDBJ whole genome shotgun (WGS) entry which is preliminary data.</text>
</comment>
<keyword evidence="2" id="KW-1185">Reference proteome</keyword>
<name>A0ABU5EW64_9BACT</name>